<organism evidence="1 2">
    <name type="scientific">Uncinocarpus reesii (strain UAMH 1704)</name>
    <dbReference type="NCBI Taxonomy" id="336963"/>
    <lineage>
        <taxon>Eukaryota</taxon>
        <taxon>Fungi</taxon>
        <taxon>Dikarya</taxon>
        <taxon>Ascomycota</taxon>
        <taxon>Pezizomycotina</taxon>
        <taxon>Eurotiomycetes</taxon>
        <taxon>Eurotiomycetidae</taxon>
        <taxon>Onygenales</taxon>
        <taxon>Onygenaceae</taxon>
        <taxon>Uncinocarpus</taxon>
    </lineage>
</organism>
<dbReference type="InParanoid" id="C4JNV4"/>
<keyword evidence="2" id="KW-1185">Reference proteome</keyword>
<dbReference type="SUPFAM" id="SSF89372">
    <property type="entry name" value="Fucose-specific lectin"/>
    <property type="match status" value="1"/>
</dbReference>
<sequence length="169" mass="18970">MSLKPLPGDDRHPSSALSVTRTESGETYIFYFDLHGNICYLKGSGAGSYGEYSVPIKNDGASTTAVGSINTLTSTLFEKEQVHVYYVQDDQLKAAWWHVHDGEWKTGLINEMEYKVAPGTGISSLGQQELHGKPGDHRLEVYFHDHDNSDKFSVAYYKDKEWHKALVQV</sequence>
<dbReference type="KEGG" id="ure:UREG_04424"/>
<accession>C4JNV4</accession>
<protein>
    <recommendedName>
        <fullName evidence="3">Fucose-specific lectin</fullName>
    </recommendedName>
</protein>
<dbReference type="Gene3D" id="2.120.10.70">
    <property type="entry name" value="Fucose-specific lectin"/>
    <property type="match status" value="1"/>
</dbReference>
<reference evidence="2" key="1">
    <citation type="journal article" date="2009" name="Genome Res.">
        <title>Comparative genomic analyses of the human fungal pathogens Coccidioides and their relatives.</title>
        <authorList>
            <person name="Sharpton T.J."/>
            <person name="Stajich J.E."/>
            <person name="Rounsley S.D."/>
            <person name="Gardner M.J."/>
            <person name="Wortman J.R."/>
            <person name="Jordar V.S."/>
            <person name="Maiti R."/>
            <person name="Kodira C.D."/>
            <person name="Neafsey D.E."/>
            <person name="Zeng Q."/>
            <person name="Hung C.-Y."/>
            <person name="McMahan C."/>
            <person name="Muszewska A."/>
            <person name="Grynberg M."/>
            <person name="Mandel M.A."/>
            <person name="Kellner E.M."/>
            <person name="Barker B.M."/>
            <person name="Galgiani J.N."/>
            <person name="Orbach M.J."/>
            <person name="Kirkland T.N."/>
            <person name="Cole G.T."/>
            <person name="Henn M.R."/>
            <person name="Birren B.W."/>
            <person name="Taylor J.W."/>
        </authorList>
    </citation>
    <scope>NUCLEOTIDE SEQUENCE [LARGE SCALE GENOMIC DNA]</scope>
    <source>
        <strain evidence="2">UAMH 1704</strain>
    </source>
</reference>
<name>C4JNV4_UNCRE</name>
<evidence type="ECO:0000313" key="2">
    <source>
        <dbReference type="Proteomes" id="UP000002058"/>
    </source>
</evidence>
<dbReference type="GeneID" id="8441023"/>
<dbReference type="VEuPathDB" id="FungiDB:UREG_04424"/>
<dbReference type="AlphaFoldDB" id="C4JNV4"/>
<evidence type="ECO:0008006" key="3">
    <source>
        <dbReference type="Google" id="ProtNLM"/>
    </source>
</evidence>
<dbReference type="OrthoDB" id="4933665at2759"/>
<dbReference type="HOGENOM" id="CLU_1579675_0_0_1"/>
<dbReference type="Proteomes" id="UP000002058">
    <property type="component" value="Unassembled WGS sequence"/>
</dbReference>
<dbReference type="RefSeq" id="XP_002544907.1">
    <property type="nucleotide sequence ID" value="XM_002544861.1"/>
</dbReference>
<evidence type="ECO:0000313" key="1">
    <source>
        <dbReference type="EMBL" id="EEP79578.1"/>
    </source>
</evidence>
<proteinExistence type="predicted"/>
<gene>
    <name evidence="1" type="ORF">UREG_04424</name>
</gene>
<dbReference type="EMBL" id="CH476616">
    <property type="protein sequence ID" value="EEP79578.1"/>
    <property type="molecule type" value="Genomic_DNA"/>
</dbReference>